<dbReference type="Proteomes" id="UP001151760">
    <property type="component" value="Unassembled WGS sequence"/>
</dbReference>
<protein>
    <submittedName>
        <fullName evidence="3">Uncharacterized protein</fullName>
    </submittedName>
</protein>
<organism evidence="3 4">
    <name type="scientific">Tanacetum coccineum</name>
    <dbReference type="NCBI Taxonomy" id="301880"/>
    <lineage>
        <taxon>Eukaryota</taxon>
        <taxon>Viridiplantae</taxon>
        <taxon>Streptophyta</taxon>
        <taxon>Embryophyta</taxon>
        <taxon>Tracheophyta</taxon>
        <taxon>Spermatophyta</taxon>
        <taxon>Magnoliopsida</taxon>
        <taxon>eudicotyledons</taxon>
        <taxon>Gunneridae</taxon>
        <taxon>Pentapetalae</taxon>
        <taxon>asterids</taxon>
        <taxon>campanulids</taxon>
        <taxon>Asterales</taxon>
        <taxon>Asteraceae</taxon>
        <taxon>Asteroideae</taxon>
        <taxon>Anthemideae</taxon>
        <taxon>Anthemidinae</taxon>
        <taxon>Tanacetum</taxon>
    </lineage>
</organism>
<gene>
    <name evidence="3" type="ORF">Tco_0942065</name>
</gene>
<name>A0ABQ5DSM3_9ASTR</name>
<proteinExistence type="predicted"/>
<evidence type="ECO:0000313" key="4">
    <source>
        <dbReference type="Proteomes" id="UP001151760"/>
    </source>
</evidence>
<evidence type="ECO:0000313" key="3">
    <source>
        <dbReference type="EMBL" id="GJT42200.1"/>
    </source>
</evidence>
<feature type="coiled-coil region" evidence="1">
    <location>
        <begin position="54"/>
        <end position="110"/>
    </location>
</feature>
<feature type="compositionally biased region" description="Basic and acidic residues" evidence="2">
    <location>
        <begin position="14"/>
        <end position="36"/>
    </location>
</feature>
<dbReference type="EMBL" id="BQNB010015625">
    <property type="protein sequence ID" value="GJT42200.1"/>
    <property type="molecule type" value="Genomic_DNA"/>
</dbReference>
<reference evidence="3" key="2">
    <citation type="submission" date="2022-01" db="EMBL/GenBank/DDBJ databases">
        <authorList>
            <person name="Yamashiro T."/>
            <person name="Shiraishi A."/>
            <person name="Satake H."/>
            <person name="Nakayama K."/>
        </authorList>
    </citation>
    <scope>NUCLEOTIDE SEQUENCE</scope>
</reference>
<sequence>MSDIEIETYEDEPYEIKRDLAEDSSEKDPPEHKEEEPLPALPNHHTVPLLVAHIAHHEREIHSLEDQLDDLLHGKLETIQEEVDGLYAVVEAAQQDVETLQATLREAWEQIADMQFYLD</sequence>
<comment type="caution">
    <text evidence="3">The sequence shown here is derived from an EMBL/GenBank/DDBJ whole genome shotgun (WGS) entry which is preliminary data.</text>
</comment>
<accession>A0ABQ5DSM3</accession>
<keyword evidence="4" id="KW-1185">Reference proteome</keyword>
<evidence type="ECO:0000256" key="2">
    <source>
        <dbReference type="SAM" id="MobiDB-lite"/>
    </source>
</evidence>
<feature type="compositionally biased region" description="Acidic residues" evidence="2">
    <location>
        <begin position="1"/>
        <end position="13"/>
    </location>
</feature>
<feature type="region of interest" description="Disordered" evidence="2">
    <location>
        <begin position="1"/>
        <end position="43"/>
    </location>
</feature>
<reference evidence="3" key="1">
    <citation type="journal article" date="2022" name="Int. J. Mol. Sci.">
        <title>Draft Genome of Tanacetum Coccineum: Genomic Comparison of Closely Related Tanacetum-Family Plants.</title>
        <authorList>
            <person name="Yamashiro T."/>
            <person name="Shiraishi A."/>
            <person name="Nakayama K."/>
            <person name="Satake H."/>
        </authorList>
    </citation>
    <scope>NUCLEOTIDE SEQUENCE</scope>
</reference>
<evidence type="ECO:0000256" key="1">
    <source>
        <dbReference type="SAM" id="Coils"/>
    </source>
</evidence>
<keyword evidence="1" id="KW-0175">Coiled coil</keyword>